<proteinExistence type="predicted"/>
<feature type="compositionally biased region" description="Basic and acidic residues" evidence="1">
    <location>
        <begin position="10"/>
        <end position="19"/>
    </location>
</feature>
<dbReference type="AlphaFoldDB" id="A0A2R4NE05"/>
<reference evidence="2" key="1">
    <citation type="submission" date="2017-10" db="EMBL/GenBank/DDBJ databases">
        <title>Complete sequence of p911021-tetA.</title>
        <authorList>
            <person name="Feng J."/>
            <person name="Zeng L."/>
            <person name="Jiang X."/>
            <person name="Zhan Z."/>
            <person name="Luo W."/>
            <person name="Zhao Y."/>
            <person name="Tong Y."/>
            <person name="Zhou D."/>
        </authorList>
    </citation>
    <scope>NUCLEOTIDE SEQUENCE</scope>
    <source>
        <plasmid evidence="2">p911021-tetA</plasmid>
    </source>
</reference>
<dbReference type="EMBL" id="MG288679">
    <property type="protein sequence ID" value="AVX34387.1"/>
    <property type="molecule type" value="Genomic_DNA"/>
</dbReference>
<sequence>MRKKRKYREKRNQQGKEGRGAAARLPARTPYLVPFSADGATTYSVIHRNGG</sequence>
<geneLocation type="plasmid" evidence="2">
    <name>p911021-tetA</name>
</geneLocation>
<protein>
    <submittedName>
        <fullName evidence="2">Uncharacterized protein</fullName>
    </submittedName>
</protein>
<name>A0A2R4NE05_KLEPN</name>
<feature type="region of interest" description="Disordered" evidence="1">
    <location>
        <begin position="1"/>
        <end position="25"/>
    </location>
</feature>
<organism evidence="2">
    <name type="scientific">Klebsiella pneumoniae</name>
    <dbReference type="NCBI Taxonomy" id="573"/>
    <lineage>
        <taxon>Bacteria</taxon>
        <taxon>Pseudomonadati</taxon>
        <taxon>Pseudomonadota</taxon>
        <taxon>Gammaproteobacteria</taxon>
        <taxon>Enterobacterales</taxon>
        <taxon>Enterobacteriaceae</taxon>
        <taxon>Klebsiella/Raoultella group</taxon>
        <taxon>Klebsiella</taxon>
        <taxon>Klebsiella pneumoniae complex</taxon>
    </lineage>
</organism>
<evidence type="ECO:0000256" key="1">
    <source>
        <dbReference type="SAM" id="MobiDB-lite"/>
    </source>
</evidence>
<evidence type="ECO:0000313" key="2">
    <source>
        <dbReference type="EMBL" id="AVX34387.1"/>
    </source>
</evidence>
<keyword evidence="2" id="KW-0614">Plasmid</keyword>
<accession>A0A2R4NE05</accession>